<dbReference type="AlphaFoldDB" id="A0A7I9YVK2"/>
<name>A0A7I9YVK2_MYCBU</name>
<dbReference type="SUPFAM" id="SSF140453">
    <property type="entry name" value="EsxAB dimer-like"/>
    <property type="match status" value="1"/>
</dbReference>
<protein>
    <recommendedName>
        <fullName evidence="3">WXG100 family type VII secretion target</fullName>
    </recommendedName>
</protein>
<evidence type="ECO:0008006" key="3">
    <source>
        <dbReference type="Google" id="ProtNLM"/>
    </source>
</evidence>
<dbReference type="Gene3D" id="1.10.287.1060">
    <property type="entry name" value="ESAT-6-like"/>
    <property type="match status" value="1"/>
</dbReference>
<evidence type="ECO:0000313" key="2">
    <source>
        <dbReference type="Proteomes" id="UP000465360"/>
    </source>
</evidence>
<keyword evidence="2" id="KW-1185">Reference proteome</keyword>
<reference evidence="1 2" key="1">
    <citation type="journal article" date="2019" name="Emerg. Microbes Infect.">
        <title>Comprehensive subspecies identification of 175 nontuberculous mycobacteria species based on 7547 genomic profiles.</title>
        <authorList>
            <person name="Matsumoto Y."/>
            <person name="Kinjo T."/>
            <person name="Motooka D."/>
            <person name="Nabeya D."/>
            <person name="Jung N."/>
            <person name="Uechi K."/>
            <person name="Horii T."/>
            <person name="Iida T."/>
            <person name="Fujita J."/>
            <person name="Nakamura S."/>
        </authorList>
    </citation>
    <scope>NUCLEOTIDE SEQUENCE [LARGE SCALE GENOMIC DNA]</scope>
    <source>
        <strain evidence="1 2">JCM 30725</strain>
    </source>
</reference>
<organism evidence="1 2">
    <name type="scientific">Mycobacterium bourgelatii</name>
    <dbReference type="NCBI Taxonomy" id="1273442"/>
    <lineage>
        <taxon>Bacteria</taxon>
        <taxon>Bacillati</taxon>
        <taxon>Actinomycetota</taxon>
        <taxon>Actinomycetes</taxon>
        <taxon>Mycobacteriales</taxon>
        <taxon>Mycobacteriaceae</taxon>
        <taxon>Mycobacterium</taxon>
    </lineage>
</organism>
<sequence length="96" mass="10004">MADALRVIPEVLSHVGTQLADHGDRLLAVHQLCLAQIEDAQAGWIGASAGALSALLDGWARAGSAHLDRFGRHSAGMQLAAAGFTELDQHNAAALR</sequence>
<dbReference type="RefSeq" id="WP_163717172.1">
    <property type="nucleotide sequence ID" value="NZ_BLKZ01000001.1"/>
</dbReference>
<proteinExistence type="predicted"/>
<dbReference type="EMBL" id="BLKZ01000001">
    <property type="protein sequence ID" value="GFG92606.1"/>
    <property type="molecule type" value="Genomic_DNA"/>
</dbReference>
<comment type="caution">
    <text evidence="1">The sequence shown here is derived from an EMBL/GenBank/DDBJ whole genome shotgun (WGS) entry which is preliminary data.</text>
</comment>
<gene>
    <name evidence="1" type="ORF">MBOU_46480</name>
</gene>
<accession>A0A7I9YVK2</accession>
<evidence type="ECO:0000313" key="1">
    <source>
        <dbReference type="EMBL" id="GFG92606.1"/>
    </source>
</evidence>
<dbReference type="InterPro" id="IPR036689">
    <property type="entry name" value="ESAT-6-like_sf"/>
</dbReference>
<dbReference type="InterPro" id="IPR010310">
    <property type="entry name" value="T7SS_ESAT-6-like"/>
</dbReference>
<dbReference type="Pfam" id="PF06013">
    <property type="entry name" value="WXG100"/>
    <property type="match status" value="1"/>
</dbReference>
<dbReference type="Proteomes" id="UP000465360">
    <property type="component" value="Unassembled WGS sequence"/>
</dbReference>